<dbReference type="RefSeq" id="WP_169163091.1">
    <property type="nucleotide sequence ID" value="NZ_JABBFW010000028.1"/>
</dbReference>
<keyword evidence="3" id="KW-1185">Reference proteome</keyword>
<reference evidence="2 3" key="1">
    <citation type="submission" date="2020-04" db="EMBL/GenBank/DDBJ databases">
        <title>Azohydromonas sp. isolated from soil.</title>
        <authorList>
            <person name="Dahal R.H."/>
        </authorList>
    </citation>
    <scope>NUCLEOTIDE SEQUENCE [LARGE SCALE GENOMIC DNA]</scope>
    <source>
        <strain evidence="2 3">G-1-1-14</strain>
    </source>
</reference>
<dbReference type="Proteomes" id="UP000574067">
    <property type="component" value="Unassembled WGS sequence"/>
</dbReference>
<feature type="compositionally biased region" description="Low complexity" evidence="1">
    <location>
        <begin position="34"/>
        <end position="47"/>
    </location>
</feature>
<gene>
    <name evidence="2" type="ORF">HHL10_24815</name>
</gene>
<name>A0A848FFP6_9BURK</name>
<organism evidence="2 3">
    <name type="scientific">Azohydromonas caseinilytica</name>
    <dbReference type="NCBI Taxonomy" id="2728836"/>
    <lineage>
        <taxon>Bacteria</taxon>
        <taxon>Pseudomonadati</taxon>
        <taxon>Pseudomonadota</taxon>
        <taxon>Betaproteobacteria</taxon>
        <taxon>Burkholderiales</taxon>
        <taxon>Sphaerotilaceae</taxon>
        <taxon>Azohydromonas</taxon>
    </lineage>
</organism>
<dbReference type="EMBL" id="JABBFW010000028">
    <property type="protein sequence ID" value="NML18194.1"/>
    <property type="molecule type" value="Genomic_DNA"/>
</dbReference>
<evidence type="ECO:0000256" key="1">
    <source>
        <dbReference type="SAM" id="MobiDB-lite"/>
    </source>
</evidence>
<protein>
    <submittedName>
        <fullName evidence="2">Uncharacterized protein</fullName>
    </submittedName>
</protein>
<feature type="region of interest" description="Disordered" evidence="1">
    <location>
        <begin position="25"/>
        <end position="47"/>
    </location>
</feature>
<evidence type="ECO:0000313" key="3">
    <source>
        <dbReference type="Proteomes" id="UP000574067"/>
    </source>
</evidence>
<evidence type="ECO:0000313" key="2">
    <source>
        <dbReference type="EMBL" id="NML18194.1"/>
    </source>
</evidence>
<sequence>MAHASFVARAAGFISGRLVARLLARGQDKPERTQAQPARPAAVRALR</sequence>
<comment type="caution">
    <text evidence="2">The sequence shown here is derived from an EMBL/GenBank/DDBJ whole genome shotgun (WGS) entry which is preliminary data.</text>
</comment>
<proteinExistence type="predicted"/>
<accession>A0A848FFP6</accession>
<dbReference type="AlphaFoldDB" id="A0A848FFP6"/>